<organism evidence="2 3">
    <name type="scientific">Candidatus Venteria ishoeyi</name>
    <dbReference type="NCBI Taxonomy" id="1899563"/>
    <lineage>
        <taxon>Bacteria</taxon>
        <taxon>Pseudomonadati</taxon>
        <taxon>Pseudomonadota</taxon>
        <taxon>Gammaproteobacteria</taxon>
        <taxon>Thiotrichales</taxon>
        <taxon>Thiotrichaceae</taxon>
        <taxon>Venteria</taxon>
    </lineage>
</organism>
<dbReference type="EMBL" id="FMSV02000256">
    <property type="protein sequence ID" value="SEH05442.1"/>
    <property type="molecule type" value="Genomic_DNA"/>
</dbReference>
<proteinExistence type="predicted"/>
<keyword evidence="1" id="KW-0472">Membrane</keyword>
<keyword evidence="3" id="KW-1185">Reference proteome</keyword>
<evidence type="ECO:0000256" key="1">
    <source>
        <dbReference type="SAM" id="Phobius"/>
    </source>
</evidence>
<keyword evidence="1" id="KW-0812">Transmembrane</keyword>
<feature type="transmembrane region" description="Helical" evidence="1">
    <location>
        <begin position="21"/>
        <end position="43"/>
    </location>
</feature>
<gene>
    <name evidence="2" type="ORF">MBHS_01295</name>
</gene>
<dbReference type="RefSeq" id="WP_103919373.1">
    <property type="nucleotide sequence ID" value="NZ_FMSV02000256.1"/>
</dbReference>
<sequence>MKNDNIQFLTNWMLLKKYTCTGLIMHALIIFVLTLFIIINIPVTQAKDYSIDSSKSSSARASLNKAKSKNRIKKPRTYKGQSIYNKKGDYVGEMSKNKKCVFVGNSSNGEVKKYSKDINIKKMEFKCK</sequence>
<evidence type="ECO:0000313" key="2">
    <source>
        <dbReference type="EMBL" id="SEH05442.1"/>
    </source>
</evidence>
<accession>A0A1H6F5R1</accession>
<reference evidence="2 3" key="1">
    <citation type="submission" date="2016-10" db="EMBL/GenBank/DDBJ databases">
        <authorList>
            <person name="de Groot N.N."/>
        </authorList>
    </citation>
    <scope>NUCLEOTIDE SEQUENCE [LARGE SCALE GENOMIC DNA]</scope>
    <source>
        <strain evidence="2">MBHS1</strain>
    </source>
</reference>
<evidence type="ECO:0000313" key="3">
    <source>
        <dbReference type="Proteomes" id="UP000236724"/>
    </source>
</evidence>
<name>A0A1H6F5R1_9GAMM</name>
<dbReference type="AlphaFoldDB" id="A0A1H6F5R1"/>
<protein>
    <submittedName>
        <fullName evidence="2">Uncharacterized protein</fullName>
    </submittedName>
</protein>
<dbReference type="Proteomes" id="UP000236724">
    <property type="component" value="Unassembled WGS sequence"/>
</dbReference>
<keyword evidence="1" id="KW-1133">Transmembrane helix</keyword>